<name>A0A6J7LH47_9ZZZZ</name>
<accession>A0A6J7LH47</accession>
<dbReference type="EMBL" id="CAFBNR010000079">
    <property type="protein sequence ID" value="CAB4966935.1"/>
    <property type="molecule type" value="Genomic_DNA"/>
</dbReference>
<keyword evidence="1" id="KW-0812">Transmembrane</keyword>
<evidence type="ECO:0000256" key="1">
    <source>
        <dbReference type="SAM" id="Phobius"/>
    </source>
</evidence>
<gene>
    <name evidence="2" type="ORF">UFOPK3879_01272</name>
</gene>
<proteinExistence type="predicted"/>
<dbReference type="AlphaFoldDB" id="A0A6J7LH47"/>
<sequence>MRAVSLALPLSSVTFCTVGGGNGTLLTIVVLFSSLIALSVATSVAGTTVRTLLIVVLTLGAILLVGRSKPATPEQGSAVRVKVQKRLNTPLYRELDQKQRINAATQLGVGSLVAGAMLALIVSVVLGYLVTTTTSLLK</sequence>
<organism evidence="2">
    <name type="scientific">freshwater metagenome</name>
    <dbReference type="NCBI Taxonomy" id="449393"/>
    <lineage>
        <taxon>unclassified sequences</taxon>
        <taxon>metagenomes</taxon>
        <taxon>ecological metagenomes</taxon>
    </lineage>
</organism>
<protein>
    <submittedName>
        <fullName evidence="2">Unannotated protein</fullName>
    </submittedName>
</protein>
<evidence type="ECO:0000313" key="2">
    <source>
        <dbReference type="EMBL" id="CAB4966935.1"/>
    </source>
</evidence>
<feature type="transmembrane region" description="Helical" evidence="1">
    <location>
        <begin position="107"/>
        <end position="130"/>
    </location>
</feature>
<keyword evidence="1" id="KW-1133">Transmembrane helix</keyword>
<keyword evidence="1" id="KW-0472">Membrane</keyword>
<feature type="transmembrane region" description="Helical" evidence="1">
    <location>
        <begin position="32"/>
        <end position="65"/>
    </location>
</feature>
<reference evidence="2" key="1">
    <citation type="submission" date="2020-05" db="EMBL/GenBank/DDBJ databases">
        <authorList>
            <person name="Chiriac C."/>
            <person name="Salcher M."/>
            <person name="Ghai R."/>
            <person name="Kavagutti S V."/>
        </authorList>
    </citation>
    <scope>NUCLEOTIDE SEQUENCE</scope>
</reference>